<organism evidence="2 3">
    <name type="scientific">Venturia inaequalis</name>
    <name type="common">Apple scab fungus</name>
    <dbReference type="NCBI Taxonomy" id="5025"/>
    <lineage>
        <taxon>Eukaryota</taxon>
        <taxon>Fungi</taxon>
        <taxon>Dikarya</taxon>
        <taxon>Ascomycota</taxon>
        <taxon>Pezizomycotina</taxon>
        <taxon>Dothideomycetes</taxon>
        <taxon>Pleosporomycetidae</taxon>
        <taxon>Venturiales</taxon>
        <taxon>Venturiaceae</taxon>
        <taxon>Venturia</taxon>
    </lineage>
</organism>
<reference evidence="2 3" key="1">
    <citation type="submission" date="2019-07" db="EMBL/GenBank/DDBJ databases">
        <title>Venturia inaequalis Genome Resource.</title>
        <authorList>
            <person name="Lichtner F.J."/>
        </authorList>
    </citation>
    <scope>NUCLEOTIDE SEQUENCE [LARGE SCALE GENOMIC DNA]</scope>
    <source>
        <strain evidence="2 3">DMI_063113</strain>
    </source>
</reference>
<evidence type="ECO:0000313" key="3">
    <source>
        <dbReference type="Proteomes" id="UP000490939"/>
    </source>
</evidence>
<evidence type="ECO:0000256" key="1">
    <source>
        <dbReference type="SAM" id="MobiDB-lite"/>
    </source>
</evidence>
<feature type="compositionally biased region" description="Polar residues" evidence="1">
    <location>
        <begin position="210"/>
        <end position="225"/>
    </location>
</feature>
<dbReference type="OrthoDB" id="10425686at2759"/>
<protein>
    <submittedName>
        <fullName evidence="2">Uncharacterized protein</fullName>
    </submittedName>
</protein>
<feature type="compositionally biased region" description="Polar residues" evidence="1">
    <location>
        <begin position="245"/>
        <end position="263"/>
    </location>
</feature>
<feature type="compositionally biased region" description="Basic and acidic residues" evidence="1">
    <location>
        <begin position="195"/>
        <end position="209"/>
    </location>
</feature>
<name>A0A8H3V7N9_VENIN</name>
<evidence type="ECO:0000313" key="2">
    <source>
        <dbReference type="EMBL" id="KAE9982641.1"/>
    </source>
</evidence>
<proteinExistence type="predicted"/>
<accession>A0A8H3V7N9</accession>
<feature type="region of interest" description="Disordered" evidence="1">
    <location>
        <begin position="174"/>
        <end position="231"/>
    </location>
</feature>
<dbReference type="AlphaFoldDB" id="A0A8H3V7N9"/>
<gene>
    <name evidence="2" type="ORF">EG327_005792</name>
</gene>
<dbReference type="Proteomes" id="UP000490939">
    <property type="component" value="Unassembled WGS sequence"/>
</dbReference>
<feature type="region of interest" description="Disordered" evidence="1">
    <location>
        <begin position="326"/>
        <end position="379"/>
    </location>
</feature>
<dbReference type="EMBL" id="WNWR01000336">
    <property type="protein sequence ID" value="KAE9982641.1"/>
    <property type="molecule type" value="Genomic_DNA"/>
</dbReference>
<comment type="caution">
    <text evidence="2">The sequence shown here is derived from an EMBL/GenBank/DDBJ whole genome shotgun (WGS) entry which is preliminary data.</text>
</comment>
<feature type="region of interest" description="Disordered" evidence="1">
    <location>
        <begin position="245"/>
        <end position="299"/>
    </location>
</feature>
<feature type="compositionally biased region" description="Polar residues" evidence="1">
    <location>
        <begin position="271"/>
        <end position="299"/>
    </location>
</feature>
<sequence>MSNEQHGPQIPQTVDTASQLYQILRLRLRDLNLYMMRSPPGQCHNNDEANRCKEALKLWANNIGVEKGVLAILDEHKTWNMRNDMFDLLWALHSAVEDMEVAVGWRPMRADKKPARARPFEYFHSLIYTYSQDTERFSSLAITYPHYKTSNSTPTPPPVDRIDTLERPHGSHVLLPTPSEKAERAHTETANPNHFRNDSHTEYIKKEEQSPSQRYQILSSPSQPWVTGLPGSQVKMEDTQAYYHRQTNSTPFSPTLSMSPSTSDRMHLHSPTGSSPNPSEHWSPQSSFNATLPYPSSTVEESRRSHHNWASIVLQHEEQPVVMQTRIPPNPPFQSINHNPILPPPESLRLGTSPPRAGSWYTSFQQSPASSPPSRRPDS</sequence>
<keyword evidence="3" id="KW-1185">Reference proteome</keyword>